<comment type="caution">
    <text evidence="7">The sequence shown here is derived from an EMBL/GenBank/DDBJ whole genome shotgun (WGS) entry which is preliminary data.</text>
</comment>
<feature type="domain" description="Hydroxymethylglutaryl-coenzyme A synthase C-terminal" evidence="6">
    <location>
        <begin position="274"/>
        <end position="363"/>
    </location>
</feature>
<feature type="domain" description="Hydroxymethylglutaryl-coenzyme A synthase C-terminal" evidence="6">
    <location>
        <begin position="184"/>
        <end position="258"/>
    </location>
</feature>
<dbReference type="EMBL" id="AZFC01000003">
    <property type="protein sequence ID" value="KRL50017.1"/>
    <property type="molecule type" value="Genomic_DNA"/>
</dbReference>
<gene>
    <name evidence="7" type="ORF">FD37_GL002145</name>
</gene>
<feature type="active site" description="Proton donor/acceptor" evidence="3">
    <location>
        <position position="243"/>
    </location>
</feature>
<dbReference type="PATRIC" id="fig|1423805.4.peg.2207"/>
<feature type="domain" description="Hydroxymethylglutaryl-coenzyme A synthase N-terminal" evidence="5">
    <location>
        <begin position="12"/>
        <end position="174"/>
    </location>
</feature>
<evidence type="ECO:0000256" key="4">
    <source>
        <dbReference type="PIRSR" id="PIRSR611554-2"/>
    </source>
</evidence>
<dbReference type="InterPro" id="IPR013746">
    <property type="entry name" value="HMG_CoA_synt_C_dom"/>
</dbReference>
<evidence type="ECO:0000256" key="2">
    <source>
        <dbReference type="ARBA" id="ARBA00022679"/>
    </source>
</evidence>
<dbReference type="Gene3D" id="3.40.47.10">
    <property type="match status" value="2"/>
</dbReference>
<feature type="binding site" evidence="4">
    <location>
        <position position="39"/>
    </location>
    <ligand>
        <name>(3S)-3-hydroxy-3-methylglutaryl-CoA</name>
        <dbReference type="ChEBI" id="CHEBI:43074"/>
    </ligand>
</feature>
<dbReference type="NCBIfam" id="TIGR01835">
    <property type="entry name" value="HMG-CoA-S_prok"/>
    <property type="match status" value="1"/>
</dbReference>
<feature type="binding site" evidence="4">
    <location>
        <position position="252"/>
    </location>
    <ligand>
        <name>(3S)-3-hydroxy-3-methylglutaryl-CoA</name>
        <dbReference type="ChEBI" id="CHEBI:43074"/>
    </ligand>
</feature>
<protein>
    <submittedName>
        <fullName evidence="7">3-hydroxy-3-methylglutaryl-CoA synthase</fullName>
    </submittedName>
</protein>
<dbReference type="Pfam" id="PF08540">
    <property type="entry name" value="HMG_CoA_synt_C"/>
    <property type="match status" value="2"/>
</dbReference>
<dbReference type="AlphaFoldDB" id="A0A0R1R0F6"/>
<feature type="active site" description="Proton donor/acceptor" evidence="3">
    <location>
        <position position="89"/>
    </location>
</feature>
<dbReference type="InterPro" id="IPR011554">
    <property type="entry name" value="HMG_CoA_synthase_prok"/>
</dbReference>
<proteinExistence type="inferred from homology"/>
<dbReference type="PANTHER" id="PTHR43323:SF2">
    <property type="entry name" value="HYDROXYMETHYLGLUTARYL-COA SYNTHASE"/>
    <property type="match status" value="1"/>
</dbReference>
<evidence type="ECO:0000259" key="5">
    <source>
        <dbReference type="Pfam" id="PF01154"/>
    </source>
</evidence>
<comment type="similarity">
    <text evidence="1">Belongs to the thiolase-like superfamily. HMG-CoA synthase family.</text>
</comment>
<reference evidence="7 8" key="1">
    <citation type="journal article" date="2015" name="Genome Announc.">
        <title>Expanding the biotechnology potential of lactobacilli through comparative genomics of 213 strains and associated genera.</title>
        <authorList>
            <person name="Sun Z."/>
            <person name="Harris H.M."/>
            <person name="McCann A."/>
            <person name="Guo C."/>
            <person name="Argimon S."/>
            <person name="Zhang W."/>
            <person name="Yang X."/>
            <person name="Jeffery I.B."/>
            <person name="Cooney J.C."/>
            <person name="Kagawa T.F."/>
            <person name="Liu W."/>
            <person name="Song Y."/>
            <person name="Salvetti E."/>
            <person name="Wrobel A."/>
            <person name="Rasinkangas P."/>
            <person name="Parkhill J."/>
            <person name="Rea M.C."/>
            <person name="O'Sullivan O."/>
            <person name="Ritari J."/>
            <person name="Douillard F.P."/>
            <person name="Paul Ross R."/>
            <person name="Yang R."/>
            <person name="Briner A.E."/>
            <person name="Felis G.E."/>
            <person name="de Vos W.M."/>
            <person name="Barrangou R."/>
            <person name="Klaenhammer T.R."/>
            <person name="Caufield P.W."/>
            <person name="Cui Y."/>
            <person name="Zhang H."/>
            <person name="O'Toole P.W."/>
        </authorList>
    </citation>
    <scope>NUCLEOTIDE SEQUENCE [LARGE SCALE GENOMIC DNA]</scope>
    <source>
        <strain evidence="7 8">DSM 15429</strain>
    </source>
</reference>
<feature type="binding site" evidence="4">
    <location>
        <position position="285"/>
    </location>
    <ligand>
        <name>(3S)-3-hydroxy-3-methylglutaryl-CoA</name>
        <dbReference type="ChEBI" id="CHEBI:43074"/>
    </ligand>
</feature>
<evidence type="ECO:0000256" key="1">
    <source>
        <dbReference type="ARBA" id="ARBA00007061"/>
    </source>
</evidence>
<dbReference type="GO" id="GO:0004421">
    <property type="term" value="F:hydroxymethylglutaryl-CoA synthase activity"/>
    <property type="evidence" value="ECO:0007669"/>
    <property type="project" value="InterPro"/>
</dbReference>
<dbReference type="InterPro" id="IPR013528">
    <property type="entry name" value="HMG_CoA_synth_N"/>
</dbReference>
<feature type="active site" description="Acyl-thioester intermediate" evidence="3">
    <location>
        <position position="121"/>
    </location>
</feature>
<evidence type="ECO:0000259" key="6">
    <source>
        <dbReference type="Pfam" id="PF08540"/>
    </source>
</evidence>
<dbReference type="Proteomes" id="UP000051835">
    <property type="component" value="Unassembled WGS sequence"/>
</dbReference>
<sequence>MKDEGVALMTVTVGIDQMGFYTPHLYLDMTALAQARGDDPAKYHVGIGQDKQAVIPPTQDVVTMAANAAAQILTPADQKTIKMVLFGTESGVDNSKATAVYLAHLLDLPADTRAIEIKQACYGATAGLQFAADYVRSHPTAKVLVIGADIARYGLRTAGEVTQGGGAVAMLVTANPRILALDPVSSYHTADVMDFWRPLGRSEALVDGKYSTNVYLDFFRTVWTDYQAQTHRTIADFAAFAFHIPFTKMGRKALRQILPEATPDQQTALTAAFEASQLDNRNVGNLYTGSLYLSLLSLLRHGNLQPGDRIGCYSYGSGAEGEFYSGRLQPDYRAGFNDAAVTALLAKRRAVSVAEYEELFQQQLDLTGTDVQLPVGTDPAPYYLAGRQHQQRQYRHRSEA</sequence>
<dbReference type="Pfam" id="PF01154">
    <property type="entry name" value="HMG_CoA_synt_N"/>
    <property type="match status" value="1"/>
</dbReference>
<feature type="binding site" evidence="4">
    <location>
        <position position="153"/>
    </location>
    <ligand>
        <name>(3S)-3-hydroxy-3-methylglutaryl-CoA</name>
        <dbReference type="ChEBI" id="CHEBI:43074"/>
    </ligand>
</feature>
<dbReference type="PANTHER" id="PTHR43323">
    <property type="entry name" value="3-HYDROXY-3-METHYLGLUTARYL COENZYME A SYNTHASE"/>
    <property type="match status" value="1"/>
</dbReference>
<dbReference type="GO" id="GO:0006084">
    <property type="term" value="P:acetyl-CoA metabolic process"/>
    <property type="evidence" value="ECO:0007669"/>
    <property type="project" value="InterPro"/>
</dbReference>
<organism evidence="7 8">
    <name type="scientific">Levilactobacillus spicheri DSM 15429</name>
    <dbReference type="NCBI Taxonomy" id="1423805"/>
    <lineage>
        <taxon>Bacteria</taxon>
        <taxon>Bacillati</taxon>
        <taxon>Bacillota</taxon>
        <taxon>Bacilli</taxon>
        <taxon>Lactobacillales</taxon>
        <taxon>Lactobacillaceae</taxon>
        <taxon>Levilactobacillus</taxon>
    </lineage>
</organism>
<evidence type="ECO:0000313" key="7">
    <source>
        <dbReference type="EMBL" id="KRL50017.1"/>
    </source>
</evidence>
<evidence type="ECO:0000256" key="3">
    <source>
        <dbReference type="PIRSR" id="PIRSR611554-1"/>
    </source>
</evidence>
<name>A0A0R1R0F6_9LACO</name>
<accession>A0A0R1R0F6</accession>
<keyword evidence="2" id="KW-0808">Transferase</keyword>
<evidence type="ECO:0000313" key="8">
    <source>
        <dbReference type="Proteomes" id="UP000051835"/>
    </source>
</evidence>
<dbReference type="SUPFAM" id="SSF53901">
    <property type="entry name" value="Thiolase-like"/>
    <property type="match status" value="2"/>
</dbReference>
<dbReference type="InterPro" id="IPR016039">
    <property type="entry name" value="Thiolase-like"/>
</dbReference>
<dbReference type="CDD" id="cd00827">
    <property type="entry name" value="init_cond_enzymes"/>
    <property type="match status" value="1"/>
</dbReference>